<feature type="transmembrane region" description="Helical" evidence="8">
    <location>
        <begin position="231"/>
        <end position="249"/>
    </location>
</feature>
<feature type="transmembrane region" description="Helical" evidence="8">
    <location>
        <begin position="171"/>
        <end position="187"/>
    </location>
</feature>
<dbReference type="EMBL" id="JAAGNX010000002">
    <property type="protein sequence ID" value="NDV62450.1"/>
    <property type="molecule type" value="Genomic_DNA"/>
</dbReference>
<evidence type="ECO:0000256" key="7">
    <source>
        <dbReference type="ARBA" id="ARBA00023136"/>
    </source>
</evidence>
<evidence type="ECO:0000313" key="11">
    <source>
        <dbReference type="Proteomes" id="UP000478417"/>
    </source>
</evidence>
<evidence type="ECO:0000256" key="3">
    <source>
        <dbReference type="ARBA" id="ARBA00022676"/>
    </source>
</evidence>
<dbReference type="RefSeq" id="WP_163964336.1">
    <property type="nucleotide sequence ID" value="NZ_JAAGNX010000002.1"/>
</dbReference>
<keyword evidence="11" id="KW-1185">Reference proteome</keyword>
<comment type="caution">
    <text evidence="10">The sequence shown here is derived from an EMBL/GenBank/DDBJ whole genome shotgun (WGS) entry which is preliminary data.</text>
</comment>
<organism evidence="10 11">
    <name type="scientific">Oceanipulchritudo coccoides</name>
    <dbReference type="NCBI Taxonomy" id="2706888"/>
    <lineage>
        <taxon>Bacteria</taxon>
        <taxon>Pseudomonadati</taxon>
        <taxon>Verrucomicrobiota</taxon>
        <taxon>Opitutia</taxon>
        <taxon>Puniceicoccales</taxon>
        <taxon>Oceanipulchritudinaceae</taxon>
        <taxon>Oceanipulchritudo</taxon>
    </lineage>
</organism>
<feature type="transmembrane region" description="Helical" evidence="8">
    <location>
        <begin position="97"/>
        <end position="114"/>
    </location>
</feature>
<evidence type="ECO:0000259" key="9">
    <source>
        <dbReference type="Pfam" id="PF13231"/>
    </source>
</evidence>
<feature type="domain" description="Glycosyltransferase RgtA/B/C/D-like" evidence="9">
    <location>
        <begin position="96"/>
        <end position="199"/>
    </location>
</feature>
<dbReference type="Pfam" id="PF13231">
    <property type="entry name" value="PMT_2"/>
    <property type="match status" value="1"/>
</dbReference>
<dbReference type="AlphaFoldDB" id="A0A6B2M475"/>
<feature type="transmembrane region" description="Helical" evidence="8">
    <location>
        <begin position="12"/>
        <end position="31"/>
    </location>
</feature>
<accession>A0A6B2M475</accession>
<dbReference type="PANTHER" id="PTHR33908:SF11">
    <property type="entry name" value="MEMBRANE PROTEIN"/>
    <property type="match status" value="1"/>
</dbReference>
<dbReference type="PANTHER" id="PTHR33908">
    <property type="entry name" value="MANNOSYLTRANSFERASE YKCB-RELATED"/>
    <property type="match status" value="1"/>
</dbReference>
<dbReference type="GO" id="GO:0005886">
    <property type="term" value="C:plasma membrane"/>
    <property type="evidence" value="ECO:0007669"/>
    <property type="project" value="UniProtKB-SubCell"/>
</dbReference>
<evidence type="ECO:0000256" key="4">
    <source>
        <dbReference type="ARBA" id="ARBA00022679"/>
    </source>
</evidence>
<evidence type="ECO:0000256" key="2">
    <source>
        <dbReference type="ARBA" id="ARBA00022475"/>
    </source>
</evidence>
<sequence>MPDSQYSRWTIATWIWVGMLSVVALLTASQYGDSWDEKLRFDAGELKLGYYQALLSGDMEGAVEKAPRGDNYPGFHDLNLAILRRISPAPDFLTGNLFSAILGILGVIGTVRLARILGGPAAGFWAGVLLTLLPAWYGHMFINPKDIPFACGYIWALNFIFQWITSRKAPSWRIVIICGVAIGVAMASRIGGLLLICYLGLFIGLSWMLDLWNSGPNGGKDFTFKVMKAQLPRLLTVLCISFFILLLYWPSGQLRPFSGAGETLGKITHYDWPMPVFFEGAFISAPDLPAYYILKMFLLKVPVITLLLFAASIGLSIMEVRKRWTRPKGRGQSGLGLFLIFFSILFPLLYVIVRDSILYNGLRHLLFVLPSICVVAGWALCRLDKLLRDRLPRLLVPLRVAFIAALLLPFASMIRLHPYQYIYYNELAGGTANASRSYELDYWGTVYKELAEEFYAHLAEERPAFSRPEVVVNMEHVTWLFTPFLPEETSLPITVTRSRPDDDDYYAAATTWAADQFYEGEVIVEVTRAGATLGVVKDRRDP</sequence>
<keyword evidence="3" id="KW-0328">Glycosyltransferase</keyword>
<keyword evidence="7 8" id="KW-0472">Membrane</keyword>
<evidence type="ECO:0000256" key="6">
    <source>
        <dbReference type="ARBA" id="ARBA00022989"/>
    </source>
</evidence>
<gene>
    <name evidence="10" type="ORF">G0Q06_08315</name>
</gene>
<evidence type="ECO:0000313" key="10">
    <source>
        <dbReference type="EMBL" id="NDV62450.1"/>
    </source>
</evidence>
<feature type="transmembrane region" description="Helical" evidence="8">
    <location>
        <begin position="193"/>
        <end position="211"/>
    </location>
</feature>
<protein>
    <recommendedName>
        <fullName evidence="9">Glycosyltransferase RgtA/B/C/D-like domain-containing protein</fullName>
    </recommendedName>
</protein>
<feature type="transmembrane region" description="Helical" evidence="8">
    <location>
        <begin position="365"/>
        <end position="383"/>
    </location>
</feature>
<dbReference type="InterPro" id="IPR050297">
    <property type="entry name" value="LipidA_mod_glycosyltrf_83"/>
</dbReference>
<evidence type="ECO:0000256" key="5">
    <source>
        <dbReference type="ARBA" id="ARBA00022692"/>
    </source>
</evidence>
<feature type="transmembrane region" description="Helical" evidence="8">
    <location>
        <begin position="292"/>
        <end position="315"/>
    </location>
</feature>
<evidence type="ECO:0000256" key="1">
    <source>
        <dbReference type="ARBA" id="ARBA00004651"/>
    </source>
</evidence>
<keyword evidence="5 8" id="KW-0812">Transmembrane</keyword>
<feature type="transmembrane region" description="Helical" evidence="8">
    <location>
        <begin position="121"/>
        <end position="141"/>
    </location>
</feature>
<dbReference type="GO" id="GO:0009103">
    <property type="term" value="P:lipopolysaccharide biosynthetic process"/>
    <property type="evidence" value="ECO:0007669"/>
    <property type="project" value="UniProtKB-ARBA"/>
</dbReference>
<proteinExistence type="predicted"/>
<comment type="subcellular location">
    <subcellularLocation>
        <location evidence="1">Cell membrane</location>
        <topology evidence="1">Multi-pass membrane protein</topology>
    </subcellularLocation>
</comment>
<dbReference type="Proteomes" id="UP000478417">
    <property type="component" value="Unassembled WGS sequence"/>
</dbReference>
<keyword evidence="6 8" id="KW-1133">Transmembrane helix</keyword>
<dbReference type="GO" id="GO:0016763">
    <property type="term" value="F:pentosyltransferase activity"/>
    <property type="evidence" value="ECO:0007669"/>
    <property type="project" value="TreeGrafter"/>
</dbReference>
<feature type="transmembrane region" description="Helical" evidence="8">
    <location>
        <begin position="395"/>
        <end position="414"/>
    </location>
</feature>
<keyword evidence="4" id="KW-0808">Transferase</keyword>
<name>A0A6B2M475_9BACT</name>
<feature type="transmembrane region" description="Helical" evidence="8">
    <location>
        <begin position="335"/>
        <end position="353"/>
    </location>
</feature>
<dbReference type="InterPro" id="IPR038731">
    <property type="entry name" value="RgtA/B/C-like"/>
</dbReference>
<feature type="transmembrane region" description="Helical" evidence="8">
    <location>
        <begin position="147"/>
        <end position="164"/>
    </location>
</feature>
<evidence type="ECO:0000256" key="8">
    <source>
        <dbReference type="SAM" id="Phobius"/>
    </source>
</evidence>
<keyword evidence="2" id="KW-1003">Cell membrane</keyword>
<reference evidence="10 11" key="1">
    <citation type="submission" date="2020-02" db="EMBL/GenBank/DDBJ databases">
        <title>Albibacoteraceae fam. nov., the first described family within the subdivision 4 Verrucomicrobia.</title>
        <authorList>
            <person name="Xi F."/>
        </authorList>
    </citation>
    <scope>NUCLEOTIDE SEQUENCE [LARGE SCALE GENOMIC DNA]</scope>
    <source>
        <strain evidence="10 11">CK1056</strain>
    </source>
</reference>